<feature type="domain" description="Peptidase M24" evidence="3">
    <location>
        <begin position="86"/>
        <end position="207"/>
    </location>
</feature>
<dbReference type="NCBIfam" id="TIGR00495">
    <property type="entry name" value="crvDNA_42K"/>
    <property type="match status" value="1"/>
</dbReference>
<dbReference type="FunFam" id="1.10.10.10:FF:000029">
    <property type="entry name" value="Proliferation-associated 2G4, a"/>
    <property type="match status" value="1"/>
</dbReference>
<dbReference type="CDD" id="cd01089">
    <property type="entry name" value="PA2G4-like"/>
    <property type="match status" value="1"/>
</dbReference>
<evidence type="ECO:0000313" key="4">
    <source>
        <dbReference type="EMBL" id="CAG8440767.1"/>
    </source>
</evidence>
<name>A0A9N8V5N2_9GLOM</name>
<feature type="region of interest" description="Disordered" evidence="2">
    <location>
        <begin position="393"/>
        <end position="423"/>
    </location>
</feature>
<dbReference type="InterPro" id="IPR047113">
    <property type="entry name" value="PA2G4/ARX1"/>
</dbReference>
<gene>
    <name evidence="4" type="ORF">AMORRO_LOCUS263</name>
</gene>
<organism evidence="4 5">
    <name type="scientific">Acaulospora morrowiae</name>
    <dbReference type="NCBI Taxonomy" id="94023"/>
    <lineage>
        <taxon>Eukaryota</taxon>
        <taxon>Fungi</taxon>
        <taxon>Fungi incertae sedis</taxon>
        <taxon>Mucoromycota</taxon>
        <taxon>Glomeromycotina</taxon>
        <taxon>Glomeromycetes</taxon>
        <taxon>Diversisporales</taxon>
        <taxon>Acaulosporaceae</taxon>
        <taxon>Acaulospora</taxon>
    </lineage>
</organism>
<feature type="compositionally biased region" description="Basic and acidic residues" evidence="2">
    <location>
        <begin position="401"/>
        <end position="413"/>
    </location>
</feature>
<dbReference type="Proteomes" id="UP000789342">
    <property type="component" value="Unassembled WGS sequence"/>
</dbReference>
<comment type="caution">
    <text evidence="4">The sequence shown here is derived from an EMBL/GenBank/DDBJ whole genome shotgun (WGS) entry which is preliminary data.</text>
</comment>
<evidence type="ECO:0000313" key="5">
    <source>
        <dbReference type="Proteomes" id="UP000789342"/>
    </source>
</evidence>
<dbReference type="PANTHER" id="PTHR10804">
    <property type="entry name" value="PROTEASE FAMILY M24 METHIONYL AMINOPEPTIDASE, AMINOPEPTIDASE P"/>
    <property type="match status" value="1"/>
</dbReference>
<proteinExistence type="inferred from homology"/>
<dbReference type="OrthoDB" id="5876363at2759"/>
<dbReference type="InterPro" id="IPR036005">
    <property type="entry name" value="Creatinase/aminopeptidase-like"/>
</dbReference>
<evidence type="ECO:0000256" key="2">
    <source>
        <dbReference type="SAM" id="MobiDB-lite"/>
    </source>
</evidence>
<dbReference type="Gene3D" id="1.10.10.10">
    <property type="entry name" value="Winged helix-like DNA-binding domain superfamily/Winged helix DNA-binding domain"/>
    <property type="match status" value="1"/>
</dbReference>
<dbReference type="Gene3D" id="3.90.230.10">
    <property type="entry name" value="Creatinase/methionine aminopeptidase superfamily"/>
    <property type="match status" value="1"/>
</dbReference>
<dbReference type="Pfam" id="PF00557">
    <property type="entry name" value="Peptidase_M24"/>
    <property type="match status" value="1"/>
</dbReference>
<reference evidence="4" key="1">
    <citation type="submission" date="2021-06" db="EMBL/GenBank/DDBJ databases">
        <authorList>
            <person name="Kallberg Y."/>
            <person name="Tangrot J."/>
            <person name="Rosling A."/>
        </authorList>
    </citation>
    <scope>NUCLEOTIDE SEQUENCE</scope>
    <source>
        <strain evidence="4">CL551</strain>
    </source>
</reference>
<dbReference type="InterPro" id="IPR036388">
    <property type="entry name" value="WH-like_DNA-bd_sf"/>
</dbReference>
<evidence type="ECO:0000259" key="3">
    <source>
        <dbReference type="Pfam" id="PF00557"/>
    </source>
</evidence>
<keyword evidence="5" id="KW-1185">Reference proteome</keyword>
<dbReference type="AlphaFoldDB" id="A0A9N8V5N2"/>
<dbReference type="InterPro" id="IPR000994">
    <property type="entry name" value="Pept_M24"/>
</dbReference>
<dbReference type="SUPFAM" id="SSF46785">
    <property type="entry name" value="Winged helix' DNA-binding domain"/>
    <property type="match status" value="1"/>
</dbReference>
<sequence length="423" mass="46816">MEPSEEIQTVENPEIINKYQMVAEVSNQVRSTHFSAPYSMFHLLEDIKGVVISQNLCVLRKLIESAVDGASILDLCTLGDKLIEEGVKVLYAKNKNISKGIAFPTCVSVNHIICHFSPLPSDQEGSETLKNGDLAKIELGAQIDGYAAIVATTIVVGASKENPVKGRLADVLTAAYLASEAAMRLTKPGLNNMEVTETIQKIAKSYETNPVEGMLSYQQNRNDIEGDKQIILNPSDQQKREFQSVTFEENEVYGIDILVSTGEGKPKPSSARTTVYRKTNKTYSLKIKTSRAVFAEISQKFGSFPFPLRALGDEKKARMGIVECSKHGLVTPYDVYQEKEGEFVAQFFNTILLTKNGTIKITNIPFDPEIVQSDKKIEDEKILELLSTNIRPTKKKNKKKQAGDKDSEEKGKDTAVVAENAKE</sequence>
<dbReference type="InterPro" id="IPR004545">
    <property type="entry name" value="PA2G4"/>
</dbReference>
<dbReference type="SUPFAM" id="SSF55920">
    <property type="entry name" value="Creatinase/aminopeptidase"/>
    <property type="match status" value="1"/>
</dbReference>
<dbReference type="PANTHER" id="PTHR10804:SF11">
    <property type="entry name" value="PROLIFERATION-ASSOCIATED PROTEIN 2G4"/>
    <property type="match status" value="1"/>
</dbReference>
<dbReference type="InterPro" id="IPR036390">
    <property type="entry name" value="WH_DNA-bd_sf"/>
</dbReference>
<accession>A0A9N8V5N2</accession>
<protein>
    <submittedName>
        <fullName evidence="4">16005_t:CDS:1</fullName>
    </submittedName>
</protein>
<comment type="similarity">
    <text evidence="1">Belongs to the peptidase M24 family.</text>
</comment>
<evidence type="ECO:0000256" key="1">
    <source>
        <dbReference type="ARBA" id="ARBA00007319"/>
    </source>
</evidence>
<dbReference type="EMBL" id="CAJVPV010000065">
    <property type="protein sequence ID" value="CAG8440767.1"/>
    <property type="molecule type" value="Genomic_DNA"/>
</dbReference>